<reference evidence="2 3" key="1">
    <citation type="submission" date="2020-08" db="EMBL/GenBank/DDBJ databases">
        <title>Genomic Encyclopedia of Type Strains, Phase III (KMG-III): the genomes of soil and plant-associated and newly described type strains.</title>
        <authorList>
            <person name="Whitman W."/>
        </authorList>
    </citation>
    <scope>NUCLEOTIDE SEQUENCE [LARGE SCALE GENOMIC DNA]</scope>
    <source>
        <strain evidence="2 3">CECT 7015</strain>
    </source>
</reference>
<evidence type="ECO:0000256" key="1">
    <source>
        <dbReference type="SAM" id="Phobius"/>
    </source>
</evidence>
<dbReference type="AlphaFoldDB" id="A0A839UC00"/>
<dbReference type="EMBL" id="JACHXN010000012">
    <property type="protein sequence ID" value="MBB3147455.1"/>
    <property type="molecule type" value="Genomic_DNA"/>
</dbReference>
<keyword evidence="1" id="KW-1133">Transmembrane helix</keyword>
<dbReference type="RefSeq" id="WP_162701770.1">
    <property type="nucleotide sequence ID" value="NZ_JACHXN010000012.1"/>
</dbReference>
<sequence length="55" mass="5878">MREISRNAASERSEAEVKEPDGLAGDIKSIRSLIPLALGMLVLMAALASLMKILP</sequence>
<organism evidence="2 3">
    <name type="scientific">Phyllobacterium trifolii</name>
    <dbReference type="NCBI Taxonomy" id="300193"/>
    <lineage>
        <taxon>Bacteria</taxon>
        <taxon>Pseudomonadati</taxon>
        <taxon>Pseudomonadota</taxon>
        <taxon>Alphaproteobacteria</taxon>
        <taxon>Hyphomicrobiales</taxon>
        <taxon>Phyllobacteriaceae</taxon>
        <taxon>Phyllobacterium</taxon>
    </lineage>
</organism>
<feature type="transmembrane region" description="Helical" evidence="1">
    <location>
        <begin position="33"/>
        <end position="54"/>
    </location>
</feature>
<accession>A0A839UC00</accession>
<comment type="caution">
    <text evidence="2">The sequence shown here is derived from an EMBL/GenBank/DDBJ whole genome shotgun (WGS) entry which is preliminary data.</text>
</comment>
<evidence type="ECO:0000313" key="2">
    <source>
        <dbReference type="EMBL" id="MBB3147455.1"/>
    </source>
</evidence>
<keyword evidence="1" id="KW-0812">Transmembrane</keyword>
<proteinExistence type="predicted"/>
<protein>
    <submittedName>
        <fullName evidence="2">Uncharacterized protein</fullName>
    </submittedName>
</protein>
<keyword evidence="1" id="KW-0472">Membrane</keyword>
<dbReference type="Proteomes" id="UP000554520">
    <property type="component" value="Unassembled WGS sequence"/>
</dbReference>
<keyword evidence="3" id="KW-1185">Reference proteome</keyword>
<name>A0A839UC00_9HYPH</name>
<evidence type="ECO:0000313" key="3">
    <source>
        <dbReference type="Proteomes" id="UP000554520"/>
    </source>
</evidence>
<gene>
    <name evidence="2" type="ORF">FHS21_003875</name>
</gene>